<gene>
    <name evidence="2" type="ORF">CPLU01_09536</name>
</gene>
<comment type="caution">
    <text evidence="2">The sequence shown here is derived from an EMBL/GenBank/DDBJ whole genome shotgun (WGS) entry which is preliminary data.</text>
</comment>
<dbReference type="EMBL" id="WIGO01000150">
    <property type="protein sequence ID" value="KAF6826681.1"/>
    <property type="molecule type" value="Genomic_DNA"/>
</dbReference>
<sequence length="81" mass="8402">MHLEQANTPDAAGDTGHGLSQTETSVERQGCRPSNHLRCSYLAGSGLGVWSAATAKAEMLDLSLGDGGSTKPAKFVGWNLS</sequence>
<evidence type="ECO:0000313" key="2">
    <source>
        <dbReference type="EMBL" id="KAF6826681.1"/>
    </source>
</evidence>
<dbReference type="AlphaFoldDB" id="A0A8H6NBQ1"/>
<proteinExistence type="predicted"/>
<reference evidence="2" key="1">
    <citation type="journal article" date="2020" name="Phytopathology">
        <title>Genome Sequence Resources of Colletotrichum truncatum, C. plurivorum, C. musicola, and C. sojae: Four Species Pathogenic to Soybean (Glycine max).</title>
        <authorList>
            <person name="Rogerio F."/>
            <person name="Boufleur T.R."/>
            <person name="Ciampi-Guillardi M."/>
            <person name="Sukno S.A."/>
            <person name="Thon M.R."/>
            <person name="Massola Junior N.S."/>
            <person name="Baroncelli R."/>
        </authorList>
    </citation>
    <scope>NUCLEOTIDE SEQUENCE</scope>
    <source>
        <strain evidence="2">LFN00145</strain>
    </source>
</reference>
<protein>
    <submittedName>
        <fullName evidence="2">Uncharacterized protein</fullName>
    </submittedName>
</protein>
<keyword evidence="3" id="KW-1185">Reference proteome</keyword>
<evidence type="ECO:0000256" key="1">
    <source>
        <dbReference type="SAM" id="MobiDB-lite"/>
    </source>
</evidence>
<dbReference type="Proteomes" id="UP000654918">
    <property type="component" value="Unassembled WGS sequence"/>
</dbReference>
<accession>A0A8H6NBQ1</accession>
<evidence type="ECO:0000313" key="3">
    <source>
        <dbReference type="Proteomes" id="UP000654918"/>
    </source>
</evidence>
<organism evidence="2 3">
    <name type="scientific">Colletotrichum plurivorum</name>
    <dbReference type="NCBI Taxonomy" id="2175906"/>
    <lineage>
        <taxon>Eukaryota</taxon>
        <taxon>Fungi</taxon>
        <taxon>Dikarya</taxon>
        <taxon>Ascomycota</taxon>
        <taxon>Pezizomycotina</taxon>
        <taxon>Sordariomycetes</taxon>
        <taxon>Hypocreomycetidae</taxon>
        <taxon>Glomerellales</taxon>
        <taxon>Glomerellaceae</taxon>
        <taxon>Colletotrichum</taxon>
        <taxon>Colletotrichum orchidearum species complex</taxon>
    </lineage>
</organism>
<feature type="region of interest" description="Disordered" evidence="1">
    <location>
        <begin position="1"/>
        <end position="32"/>
    </location>
</feature>
<name>A0A8H6NBQ1_9PEZI</name>